<evidence type="ECO:0000313" key="3">
    <source>
        <dbReference type="EMBL" id="MBP2357538.1"/>
    </source>
</evidence>
<keyword evidence="4" id="KW-1185">Reference proteome</keyword>
<evidence type="ECO:0000313" key="4">
    <source>
        <dbReference type="Proteomes" id="UP000755585"/>
    </source>
</evidence>
<name>A0ABS4V0V0_9ACTN</name>
<feature type="chain" id="PRO_5047447966" evidence="2">
    <location>
        <begin position="20"/>
        <end position="216"/>
    </location>
</feature>
<dbReference type="Proteomes" id="UP000755585">
    <property type="component" value="Unassembled WGS sequence"/>
</dbReference>
<feature type="signal peptide" evidence="2">
    <location>
        <begin position="1"/>
        <end position="19"/>
    </location>
</feature>
<dbReference type="RefSeq" id="WP_307863984.1">
    <property type="nucleotide sequence ID" value="NZ_BAAAVU010000018.1"/>
</dbReference>
<reference evidence="3 4" key="1">
    <citation type="submission" date="2021-03" db="EMBL/GenBank/DDBJ databases">
        <title>Sequencing the genomes of 1000 actinobacteria strains.</title>
        <authorList>
            <person name="Klenk H.-P."/>
        </authorList>
    </citation>
    <scope>NUCLEOTIDE SEQUENCE [LARGE SCALE GENOMIC DNA]</scope>
    <source>
        <strain evidence="3 4">DSM 18824</strain>
    </source>
</reference>
<sequence length="216" mass="22468">MHTFAIPAAVLCGVLLLSACGKDSNDGGHPVPAGGDSGTSTSNTPTGGPSSGPSETATSAPTQPATSEKPAAKQVIVQAGNFGSNPAVQGLVTSYPLYFKALVDRDDTILKQRFPSFFYADVAQGIVDAKRNGWVMKPPGSVVVVGARSTPQGTVTVQTCRSQSTQYWDPKAQNWTVAAPHGSAEVIEMVKTGMGWLPYRLVTSKGVNCAGIRYPA</sequence>
<accession>A0ABS4V0V0</accession>
<feature type="region of interest" description="Disordered" evidence="1">
    <location>
        <begin position="25"/>
        <end position="71"/>
    </location>
</feature>
<evidence type="ECO:0000256" key="2">
    <source>
        <dbReference type="SAM" id="SignalP"/>
    </source>
</evidence>
<keyword evidence="2" id="KW-0732">Signal</keyword>
<feature type="compositionally biased region" description="Low complexity" evidence="1">
    <location>
        <begin position="38"/>
        <end position="68"/>
    </location>
</feature>
<organism evidence="3 4">
    <name type="scientific">Kribbella aluminosa</name>
    <dbReference type="NCBI Taxonomy" id="416017"/>
    <lineage>
        <taxon>Bacteria</taxon>
        <taxon>Bacillati</taxon>
        <taxon>Actinomycetota</taxon>
        <taxon>Actinomycetes</taxon>
        <taxon>Propionibacteriales</taxon>
        <taxon>Kribbellaceae</taxon>
        <taxon>Kribbella</taxon>
    </lineage>
</organism>
<protein>
    <submittedName>
        <fullName evidence="3">Uncharacterized protein</fullName>
    </submittedName>
</protein>
<comment type="caution">
    <text evidence="3">The sequence shown here is derived from an EMBL/GenBank/DDBJ whole genome shotgun (WGS) entry which is preliminary data.</text>
</comment>
<proteinExistence type="predicted"/>
<evidence type="ECO:0000256" key="1">
    <source>
        <dbReference type="SAM" id="MobiDB-lite"/>
    </source>
</evidence>
<gene>
    <name evidence="3" type="ORF">JOF29_008648</name>
</gene>
<dbReference type="EMBL" id="JAGINT010000002">
    <property type="protein sequence ID" value="MBP2357538.1"/>
    <property type="molecule type" value="Genomic_DNA"/>
</dbReference>